<evidence type="ECO:0000256" key="3">
    <source>
        <dbReference type="ARBA" id="ARBA00022833"/>
    </source>
</evidence>
<keyword evidence="2 4" id="KW-0863">Zinc-finger</keyword>
<dbReference type="GO" id="GO:0008270">
    <property type="term" value="F:zinc ion binding"/>
    <property type="evidence" value="ECO:0007669"/>
    <property type="project" value="UniProtKB-KW"/>
</dbReference>
<feature type="domain" description="MYND-type" evidence="5">
    <location>
        <begin position="275"/>
        <end position="323"/>
    </location>
</feature>
<name>A0A165JFS1_EXIGL</name>
<dbReference type="InParanoid" id="A0A165JFS1"/>
<dbReference type="SUPFAM" id="SSF144232">
    <property type="entry name" value="HIT/MYND zinc finger-like"/>
    <property type="match status" value="1"/>
</dbReference>
<protein>
    <recommendedName>
        <fullName evidence="5">MYND-type domain-containing protein</fullName>
    </recommendedName>
</protein>
<organism evidence="6 7">
    <name type="scientific">Exidia glandulosa HHB12029</name>
    <dbReference type="NCBI Taxonomy" id="1314781"/>
    <lineage>
        <taxon>Eukaryota</taxon>
        <taxon>Fungi</taxon>
        <taxon>Dikarya</taxon>
        <taxon>Basidiomycota</taxon>
        <taxon>Agaricomycotina</taxon>
        <taxon>Agaricomycetes</taxon>
        <taxon>Auriculariales</taxon>
        <taxon>Exidiaceae</taxon>
        <taxon>Exidia</taxon>
    </lineage>
</organism>
<dbReference type="InterPro" id="IPR002893">
    <property type="entry name" value="Znf_MYND"/>
</dbReference>
<evidence type="ECO:0000256" key="4">
    <source>
        <dbReference type="PROSITE-ProRule" id="PRU00134"/>
    </source>
</evidence>
<dbReference type="Pfam" id="PF01753">
    <property type="entry name" value="zf-MYND"/>
    <property type="match status" value="1"/>
</dbReference>
<reference evidence="6 7" key="1">
    <citation type="journal article" date="2016" name="Mol. Biol. Evol.">
        <title>Comparative Genomics of Early-Diverging Mushroom-Forming Fungi Provides Insights into the Origins of Lignocellulose Decay Capabilities.</title>
        <authorList>
            <person name="Nagy L.G."/>
            <person name="Riley R."/>
            <person name="Tritt A."/>
            <person name="Adam C."/>
            <person name="Daum C."/>
            <person name="Floudas D."/>
            <person name="Sun H."/>
            <person name="Yadav J.S."/>
            <person name="Pangilinan J."/>
            <person name="Larsson K.H."/>
            <person name="Matsuura K."/>
            <person name="Barry K."/>
            <person name="Labutti K."/>
            <person name="Kuo R."/>
            <person name="Ohm R.A."/>
            <person name="Bhattacharya S.S."/>
            <person name="Shirouzu T."/>
            <person name="Yoshinaga Y."/>
            <person name="Martin F.M."/>
            <person name="Grigoriev I.V."/>
            <person name="Hibbett D.S."/>
        </authorList>
    </citation>
    <scope>NUCLEOTIDE SEQUENCE [LARGE SCALE GENOMIC DNA]</scope>
    <source>
        <strain evidence="6 7">HHB12029</strain>
    </source>
</reference>
<dbReference type="Proteomes" id="UP000077266">
    <property type="component" value="Unassembled WGS sequence"/>
</dbReference>
<evidence type="ECO:0000256" key="1">
    <source>
        <dbReference type="ARBA" id="ARBA00022723"/>
    </source>
</evidence>
<sequence length="423" mass="48034">MSEGFVSGNRRTIVSNQLLRNCTECRKCPSPKGTVAQGRETAIFDNFFDKCCQLAALAIGHGRPRLFRTKLGTWPTNSSQILPGGAAVCVANLVASSDVSPNALQVVSMAIMRYRSLVFEEVIRYRREILQCTIYRLEQTAWTLRDLSPVASLHDDAHLVSSITSVYTHPFLLEIVFFGPGALPGDHRRFTLCYEGELYRAIVDVLAYFRNARAWTPQLPDVAGLLYIRLPSAERRSPPQFIRDKAALAVSEMRHPYIRLARLLRVLNLRRACYNPHCGRVMQNGESEKAFRVCARCKMARYCSKECQRVDWKQQQYPHKEICDILHELCSIADPKSGVFVFIDACRDRQFPPERAQRLVEWICGSATTGDVDSIPMAYKELLTDTIGAAEEAGLEEEVSEDRVTLDYYCHYVYLNKSENRMA</sequence>
<keyword evidence="3" id="KW-0862">Zinc</keyword>
<gene>
    <name evidence="6" type="ORF">EXIGLDRAFT_766801</name>
</gene>
<dbReference type="OrthoDB" id="9922773at2759"/>
<keyword evidence="7" id="KW-1185">Reference proteome</keyword>
<dbReference type="AlphaFoldDB" id="A0A165JFS1"/>
<evidence type="ECO:0000256" key="2">
    <source>
        <dbReference type="ARBA" id="ARBA00022771"/>
    </source>
</evidence>
<evidence type="ECO:0000313" key="6">
    <source>
        <dbReference type="EMBL" id="KZV94776.1"/>
    </source>
</evidence>
<proteinExistence type="predicted"/>
<dbReference type="EMBL" id="KV425967">
    <property type="protein sequence ID" value="KZV94776.1"/>
    <property type="molecule type" value="Genomic_DNA"/>
</dbReference>
<evidence type="ECO:0000259" key="5">
    <source>
        <dbReference type="PROSITE" id="PS50865"/>
    </source>
</evidence>
<keyword evidence="1" id="KW-0479">Metal-binding</keyword>
<dbReference type="PROSITE" id="PS50865">
    <property type="entry name" value="ZF_MYND_2"/>
    <property type="match status" value="1"/>
</dbReference>
<accession>A0A165JFS1</accession>
<evidence type="ECO:0000313" key="7">
    <source>
        <dbReference type="Proteomes" id="UP000077266"/>
    </source>
</evidence>
<dbReference type="Gene3D" id="6.10.140.2220">
    <property type="match status" value="1"/>
</dbReference>